<protein>
    <recommendedName>
        <fullName evidence="4">LysM domain-containing protein</fullName>
    </recommendedName>
</protein>
<dbReference type="Proteomes" id="UP001634007">
    <property type="component" value="Unassembled WGS sequence"/>
</dbReference>
<dbReference type="InterPro" id="IPR036779">
    <property type="entry name" value="LysM_dom_sf"/>
</dbReference>
<comment type="caution">
    <text evidence="5">The sequence shown here is derived from an EMBL/GenBank/DDBJ whole genome shotgun (WGS) entry which is preliminary data.</text>
</comment>
<accession>A0ABD3KKN8</accession>
<dbReference type="InterPro" id="IPR018392">
    <property type="entry name" value="LysM"/>
</dbReference>
<dbReference type="Pfam" id="PF01476">
    <property type="entry name" value="LysM"/>
    <property type="match status" value="1"/>
</dbReference>
<feature type="signal peptide" evidence="3">
    <location>
        <begin position="1"/>
        <end position="27"/>
    </location>
</feature>
<organism evidence="5 6">
    <name type="scientific">Eucalyptus globulus</name>
    <name type="common">Tasmanian blue gum</name>
    <dbReference type="NCBI Taxonomy" id="34317"/>
    <lineage>
        <taxon>Eukaryota</taxon>
        <taxon>Viridiplantae</taxon>
        <taxon>Streptophyta</taxon>
        <taxon>Embryophyta</taxon>
        <taxon>Tracheophyta</taxon>
        <taxon>Spermatophyta</taxon>
        <taxon>Magnoliopsida</taxon>
        <taxon>eudicotyledons</taxon>
        <taxon>Gunneridae</taxon>
        <taxon>Pentapetalae</taxon>
        <taxon>rosids</taxon>
        <taxon>malvids</taxon>
        <taxon>Myrtales</taxon>
        <taxon>Myrtaceae</taxon>
        <taxon>Myrtoideae</taxon>
        <taxon>Eucalypteae</taxon>
        <taxon>Eucalyptus</taxon>
    </lineage>
</organism>
<dbReference type="SMART" id="SM00257">
    <property type="entry name" value="LysM"/>
    <property type="match status" value="1"/>
</dbReference>
<evidence type="ECO:0000256" key="1">
    <source>
        <dbReference type="ARBA" id="ARBA00022669"/>
    </source>
</evidence>
<dbReference type="SUPFAM" id="SSF54106">
    <property type="entry name" value="LysM domain"/>
    <property type="match status" value="1"/>
</dbReference>
<proteinExistence type="predicted"/>
<dbReference type="CDD" id="cd00118">
    <property type="entry name" value="LysM"/>
    <property type="match status" value="1"/>
</dbReference>
<feature type="chain" id="PRO_5044775279" description="LysM domain-containing protein" evidence="3">
    <location>
        <begin position="28"/>
        <end position="97"/>
    </location>
</feature>
<dbReference type="GO" id="GO:0008061">
    <property type="term" value="F:chitin binding"/>
    <property type="evidence" value="ECO:0007669"/>
    <property type="project" value="UniProtKB-KW"/>
</dbReference>
<keyword evidence="2" id="KW-0843">Virulence</keyword>
<dbReference type="PANTHER" id="PTHR34997">
    <property type="entry name" value="AM15"/>
    <property type="match status" value="1"/>
</dbReference>
<keyword evidence="3" id="KW-0732">Signal</keyword>
<gene>
    <name evidence="5" type="ORF">ACJRO7_021681</name>
</gene>
<dbReference type="InterPro" id="IPR052210">
    <property type="entry name" value="LysM1-like"/>
</dbReference>
<reference evidence="5 6" key="1">
    <citation type="submission" date="2024-11" db="EMBL/GenBank/DDBJ databases">
        <title>Chromosome-level genome assembly of Eucalyptus globulus Labill. provides insights into its genome evolution.</title>
        <authorList>
            <person name="Li X."/>
        </authorList>
    </citation>
    <scope>NUCLEOTIDE SEQUENCE [LARGE SCALE GENOMIC DNA]</scope>
    <source>
        <strain evidence="5">CL2024</strain>
        <tissue evidence="5">Fresh tender leaves</tissue>
    </source>
</reference>
<evidence type="ECO:0000313" key="5">
    <source>
        <dbReference type="EMBL" id="KAL3740434.1"/>
    </source>
</evidence>
<dbReference type="Gene3D" id="3.10.350.10">
    <property type="entry name" value="LysM domain"/>
    <property type="match status" value="1"/>
</dbReference>
<evidence type="ECO:0000313" key="6">
    <source>
        <dbReference type="Proteomes" id="UP001634007"/>
    </source>
</evidence>
<dbReference type="PROSITE" id="PS51782">
    <property type="entry name" value="LYSM"/>
    <property type="match status" value="1"/>
</dbReference>
<keyword evidence="1" id="KW-0147">Chitin-binding</keyword>
<keyword evidence="6" id="KW-1185">Reference proteome</keyword>
<evidence type="ECO:0000256" key="3">
    <source>
        <dbReference type="SAM" id="SignalP"/>
    </source>
</evidence>
<sequence>MASIGKSPIIFFQMFLVLSLLLAVSMAENRLIKGFGILAANSSPECDTTYGVRAGDTCFSVAGMFNLASEVFNSINPNLNCDALFAGQWLCVQGTPS</sequence>
<dbReference type="EMBL" id="JBJKBG010000005">
    <property type="protein sequence ID" value="KAL3740434.1"/>
    <property type="molecule type" value="Genomic_DNA"/>
</dbReference>
<evidence type="ECO:0000259" key="4">
    <source>
        <dbReference type="PROSITE" id="PS51782"/>
    </source>
</evidence>
<name>A0ABD3KKN8_EUCGL</name>
<feature type="domain" description="LysM" evidence="4">
    <location>
        <begin position="48"/>
        <end position="92"/>
    </location>
</feature>
<dbReference type="PANTHER" id="PTHR34997:SF1">
    <property type="entry name" value="PEPTIDOGLYCAN-BINDING LYSIN DOMAIN"/>
    <property type="match status" value="1"/>
</dbReference>
<evidence type="ECO:0000256" key="2">
    <source>
        <dbReference type="ARBA" id="ARBA00023026"/>
    </source>
</evidence>
<dbReference type="AlphaFoldDB" id="A0ABD3KKN8"/>